<protein>
    <submittedName>
        <fullName evidence="2">Uncharacterized protein</fullName>
    </submittedName>
</protein>
<dbReference type="PANTHER" id="PTHR45648">
    <property type="entry name" value="GDSL LIPASE/ACYLHYDROLASE FAMILY PROTEIN (AFU_ORTHOLOGUE AFUA_4G14700)"/>
    <property type="match status" value="1"/>
</dbReference>
<reference evidence="2" key="1">
    <citation type="submission" date="2019-09" db="EMBL/GenBank/DDBJ databases">
        <title>Draft genome information of white flower Hibiscus syriacus.</title>
        <authorList>
            <person name="Kim Y.-M."/>
        </authorList>
    </citation>
    <scope>NUCLEOTIDE SEQUENCE [LARGE SCALE GENOMIC DNA]</scope>
    <source>
        <strain evidence="2">YM2019G1</strain>
    </source>
</reference>
<sequence length="95" mass="10644">MLVYVDNYAVTEDIINNARSYGFETVDYACCEVIGRHGGLVPCMQVSPVCSDRNKFVFWDPYRPTESAILIAAKHVLDGGREYVSPINIRQLANS</sequence>
<evidence type="ECO:0000256" key="1">
    <source>
        <dbReference type="ARBA" id="ARBA00022801"/>
    </source>
</evidence>
<organism evidence="2 3">
    <name type="scientific">Hibiscus syriacus</name>
    <name type="common">Rose of Sharon</name>
    <dbReference type="NCBI Taxonomy" id="106335"/>
    <lineage>
        <taxon>Eukaryota</taxon>
        <taxon>Viridiplantae</taxon>
        <taxon>Streptophyta</taxon>
        <taxon>Embryophyta</taxon>
        <taxon>Tracheophyta</taxon>
        <taxon>Spermatophyta</taxon>
        <taxon>Magnoliopsida</taxon>
        <taxon>eudicotyledons</taxon>
        <taxon>Gunneridae</taxon>
        <taxon>Pentapetalae</taxon>
        <taxon>rosids</taxon>
        <taxon>malvids</taxon>
        <taxon>Malvales</taxon>
        <taxon>Malvaceae</taxon>
        <taxon>Malvoideae</taxon>
        <taxon>Hibiscus</taxon>
    </lineage>
</organism>
<accession>A0A6A3C4Z5</accession>
<dbReference type="Gene3D" id="3.40.50.1110">
    <property type="entry name" value="SGNH hydrolase"/>
    <property type="match status" value="1"/>
</dbReference>
<gene>
    <name evidence="2" type="ORF">F3Y22_tig00010533pilonHSYRG00091</name>
</gene>
<evidence type="ECO:0000313" key="3">
    <source>
        <dbReference type="Proteomes" id="UP000436088"/>
    </source>
</evidence>
<dbReference type="PANTHER" id="PTHR45648:SF9">
    <property type="entry name" value="PROLINE-RICH PROTEIN APG, PUTATIVE-RELATED"/>
    <property type="match status" value="1"/>
</dbReference>
<keyword evidence="1" id="KW-0378">Hydrolase</keyword>
<comment type="caution">
    <text evidence="2">The sequence shown here is derived from an EMBL/GenBank/DDBJ whole genome shotgun (WGS) entry which is preliminary data.</text>
</comment>
<dbReference type="AlphaFoldDB" id="A0A6A3C4Z5"/>
<keyword evidence="3" id="KW-1185">Reference proteome</keyword>
<dbReference type="InterPro" id="IPR051058">
    <property type="entry name" value="GDSL_Est/Lipase"/>
</dbReference>
<dbReference type="InterPro" id="IPR036514">
    <property type="entry name" value="SGNH_hydro_sf"/>
</dbReference>
<dbReference type="GO" id="GO:0016787">
    <property type="term" value="F:hydrolase activity"/>
    <property type="evidence" value="ECO:0007669"/>
    <property type="project" value="UniProtKB-KW"/>
</dbReference>
<evidence type="ECO:0000313" key="2">
    <source>
        <dbReference type="EMBL" id="KAE8724260.1"/>
    </source>
</evidence>
<name>A0A6A3C4Z5_HIBSY</name>
<proteinExistence type="predicted"/>
<dbReference type="Proteomes" id="UP000436088">
    <property type="component" value="Unassembled WGS sequence"/>
</dbReference>
<dbReference type="EMBL" id="VEPZ02000472">
    <property type="protein sequence ID" value="KAE8724260.1"/>
    <property type="molecule type" value="Genomic_DNA"/>
</dbReference>